<evidence type="ECO:0000256" key="5">
    <source>
        <dbReference type="ARBA" id="ARBA00018099"/>
    </source>
</evidence>
<protein>
    <recommendedName>
        <fullName evidence="5">Adenosine deaminase</fullName>
        <ecNumber evidence="4">3.5.4.4</ecNumber>
    </recommendedName>
</protein>
<dbReference type="InterPro" id="IPR006650">
    <property type="entry name" value="A/AMP_deam_AS"/>
</dbReference>
<evidence type="ECO:0000313" key="14">
    <source>
        <dbReference type="EMBL" id="KAF8669658.1"/>
    </source>
</evidence>
<dbReference type="InterPro" id="IPR001365">
    <property type="entry name" value="A_deaminase_dom"/>
</dbReference>
<dbReference type="EMBL" id="JACYCC010000289">
    <property type="protein sequence ID" value="KAF8669658.1"/>
    <property type="molecule type" value="Genomic_DNA"/>
</dbReference>
<dbReference type="GO" id="GO:0005576">
    <property type="term" value="C:extracellular region"/>
    <property type="evidence" value="ECO:0007669"/>
    <property type="project" value="UniProtKB-SubCell"/>
</dbReference>
<proteinExistence type="inferred from homology"/>
<dbReference type="GO" id="GO:0046103">
    <property type="term" value="P:inosine biosynthetic process"/>
    <property type="evidence" value="ECO:0007669"/>
    <property type="project" value="TreeGrafter"/>
</dbReference>
<comment type="catalytic activity">
    <reaction evidence="11">
        <text>adenosine + H2O + H(+) = inosine + NH4(+)</text>
        <dbReference type="Rhea" id="RHEA:24408"/>
        <dbReference type="ChEBI" id="CHEBI:15377"/>
        <dbReference type="ChEBI" id="CHEBI:15378"/>
        <dbReference type="ChEBI" id="CHEBI:16335"/>
        <dbReference type="ChEBI" id="CHEBI:17596"/>
        <dbReference type="ChEBI" id="CHEBI:28938"/>
        <dbReference type="EC" id="3.5.4.4"/>
    </reaction>
</comment>
<dbReference type="InterPro" id="IPR032466">
    <property type="entry name" value="Metal_Hydrolase"/>
</dbReference>
<evidence type="ECO:0000259" key="13">
    <source>
        <dbReference type="Pfam" id="PF00962"/>
    </source>
</evidence>
<comment type="caution">
    <text evidence="14">The sequence shown here is derived from an EMBL/GenBank/DDBJ whole genome shotgun (WGS) entry which is preliminary data.</text>
</comment>
<dbReference type="GO" id="GO:0009168">
    <property type="term" value="P:purine ribonucleoside monophosphate biosynthetic process"/>
    <property type="evidence" value="ECO:0007669"/>
    <property type="project" value="InterPro"/>
</dbReference>
<dbReference type="AlphaFoldDB" id="A0A8H7H2E9"/>
<keyword evidence="10" id="KW-0862">Zinc</keyword>
<evidence type="ECO:0000256" key="1">
    <source>
        <dbReference type="ARBA" id="ARBA00001947"/>
    </source>
</evidence>
<evidence type="ECO:0000256" key="10">
    <source>
        <dbReference type="ARBA" id="ARBA00022833"/>
    </source>
</evidence>
<dbReference type="PROSITE" id="PS00485">
    <property type="entry name" value="A_DEAMINASE"/>
    <property type="match status" value="1"/>
</dbReference>
<keyword evidence="7" id="KW-0479">Metal-binding</keyword>
<evidence type="ECO:0000256" key="7">
    <source>
        <dbReference type="ARBA" id="ARBA00022723"/>
    </source>
</evidence>
<organism evidence="14 15">
    <name type="scientific">Rhizoctonia solani</name>
    <dbReference type="NCBI Taxonomy" id="456999"/>
    <lineage>
        <taxon>Eukaryota</taxon>
        <taxon>Fungi</taxon>
        <taxon>Dikarya</taxon>
        <taxon>Basidiomycota</taxon>
        <taxon>Agaricomycotina</taxon>
        <taxon>Agaricomycetes</taxon>
        <taxon>Cantharellales</taxon>
        <taxon>Ceratobasidiaceae</taxon>
        <taxon>Rhizoctonia</taxon>
    </lineage>
</organism>
<feature type="chain" id="PRO_5034462765" description="Adenosine deaminase" evidence="12">
    <location>
        <begin position="29"/>
        <end position="548"/>
    </location>
</feature>
<dbReference type="SUPFAM" id="SSF51556">
    <property type="entry name" value="Metallo-dependent hydrolases"/>
    <property type="match status" value="1"/>
</dbReference>
<dbReference type="PANTHER" id="PTHR11409:SF39">
    <property type="entry name" value="ADENOSINE DEAMINASE 2"/>
    <property type="match status" value="1"/>
</dbReference>
<accession>A0A8H7H2E9</accession>
<comment type="subcellular location">
    <subcellularLocation>
        <location evidence="2">Secreted</location>
    </subcellularLocation>
</comment>
<evidence type="ECO:0000256" key="3">
    <source>
        <dbReference type="ARBA" id="ARBA00006083"/>
    </source>
</evidence>
<dbReference type="Pfam" id="PF00962">
    <property type="entry name" value="A_deaminase"/>
    <property type="match status" value="1"/>
</dbReference>
<keyword evidence="6" id="KW-0964">Secreted</keyword>
<dbReference type="PANTHER" id="PTHR11409">
    <property type="entry name" value="ADENOSINE DEAMINASE"/>
    <property type="match status" value="1"/>
</dbReference>
<comment type="similarity">
    <text evidence="3">Belongs to the metallo-dependent hydrolases superfamily. Adenosine and AMP deaminases family. ADGF subfamily.</text>
</comment>
<dbReference type="EC" id="3.5.4.4" evidence="4"/>
<evidence type="ECO:0000256" key="2">
    <source>
        <dbReference type="ARBA" id="ARBA00004613"/>
    </source>
</evidence>
<gene>
    <name evidence="14" type="ORF">RHS04_08717</name>
</gene>
<name>A0A8H7H2E9_9AGAM</name>
<dbReference type="Gene3D" id="3.20.20.140">
    <property type="entry name" value="Metal-dependent hydrolases"/>
    <property type="match status" value="1"/>
</dbReference>
<evidence type="ECO:0000256" key="4">
    <source>
        <dbReference type="ARBA" id="ARBA00012784"/>
    </source>
</evidence>
<evidence type="ECO:0000256" key="12">
    <source>
        <dbReference type="SAM" id="SignalP"/>
    </source>
</evidence>
<reference evidence="14" key="1">
    <citation type="submission" date="2020-09" db="EMBL/GenBank/DDBJ databases">
        <title>Comparative genome analyses of four rice-infecting Rhizoctonia solani isolates reveal extensive enrichment of homogalacturonan modification genes.</title>
        <authorList>
            <person name="Lee D.-Y."/>
            <person name="Jeon J."/>
            <person name="Kim K.-T."/>
            <person name="Cheong K."/>
            <person name="Song H."/>
            <person name="Choi G."/>
            <person name="Ko J."/>
            <person name="Opiyo S.O."/>
            <person name="Zuo S."/>
            <person name="Madhav S."/>
            <person name="Lee Y.-H."/>
            <person name="Wang G.-L."/>
        </authorList>
    </citation>
    <scope>NUCLEOTIDE SEQUENCE</scope>
    <source>
        <strain evidence="14">AG1-IA YN-7</strain>
    </source>
</reference>
<evidence type="ECO:0000256" key="6">
    <source>
        <dbReference type="ARBA" id="ARBA00022525"/>
    </source>
</evidence>
<evidence type="ECO:0000256" key="8">
    <source>
        <dbReference type="ARBA" id="ARBA00022729"/>
    </source>
</evidence>
<evidence type="ECO:0000256" key="11">
    <source>
        <dbReference type="ARBA" id="ARBA00047764"/>
    </source>
</evidence>
<feature type="domain" description="Adenosine deaminase" evidence="13">
    <location>
        <begin position="251"/>
        <end position="528"/>
    </location>
</feature>
<dbReference type="GO" id="GO:0006154">
    <property type="term" value="P:adenosine catabolic process"/>
    <property type="evidence" value="ECO:0007669"/>
    <property type="project" value="TreeGrafter"/>
</dbReference>
<dbReference type="InterPro" id="IPR006330">
    <property type="entry name" value="Ado/ade_deaminase"/>
</dbReference>
<comment type="cofactor">
    <cofactor evidence="1">
        <name>Zn(2+)</name>
        <dbReference type="ChEBI" id="CHEBI:29105"/>
    </cofactor>
</comment>
<keyword evidence="9" id="KW-0378">Hydrolase</keyword>
<dbReference type="Proteomes" id="UP000650582">
    <property type="component" value="Unassembled WGS sequence"/>
</dbReference>
<evidence type="ECO:0000313" key="15">
    <source>
        <dbReference type="Proteomes" id="UP000650582"/>
    </source>
</evidence>
<keyword evidence="8 12" id="KW-0732">Signal</keyword>
<feature type="signal peptide" evidence="12">
    <location>
        <begin position="1"/>
        <end position="28"/>
    </location>
</feature>
<sequence length="548" mass="60796">MHLSLSTIRSLGGLQLLVTLLCTRSVGAVPTSSNLLRRNGTLPSIYEYLQQRADLIAEERAIRFDAGFIKNATDKELRAMKIVDALRLREQQAIWFADPDKEPGMPFLWAKDTIAQTDLFKLIKKAGVGVDAHYLLQLALDYPSIHLRTASGVNSSAPFPTPIFRPLSQDEADQYVNNSFPTSPDYVPNSWVSALKLREGFPGELGGKDGFDKWIINAMTISADDTYIPYNTTAKGLTRYEPIYRRYVDQLLVSQVEDGISYVEIRLGYSPTRTVISEDGTRNLTNSEVLDITQSIIDGVKARLQEQGRGNEFIGARIIYSATRSISVPEMVQQLNDCLELKSKYPDLIAGFDMAGQEDPGHPLVFFAEALLDFRSKAEKRGLDIPFMFHAGETLDDGGEVDSNLYDAFLLGAKRIGHGFSLAKHPLLMQKYRENGIAVEICPISNELLRLTRSANTHILPILLNNGVPVALSSDDPAVFQNPGLSFDFYQAIVASNITNILSLGKIARQSLEFSSLNNTAKAAALDLWDERWYAFIDGIVASDRSFA</sequence>
<dbReference type="FunFam" id="3.20.20.140:FF:000017">
    <property type="entry name" value="Adenosine deaminase 2"/>
    <property type="match status" value="1"/>
</dbReference>
<dbReference type="GO" id="GO:0004000">
    <property type="term" value="F:adenosine deaminase activity"/>
    <property type="evidence" value="ECO:0007669"/>
    <property type="project" value="TreeGrafter"/>
</dbReference>
<evidence type="ECO:0000256" key="9">
    <source>
        <dbReference type="ARBA" id="ARBA00022801"/>
    </source>
</evidence>
<dbReference type="GO" id="GO:0046872">
    <property type="term" value="F:metal ion binding"/>
    <property type="evidence" value="ECO:0007669"/>
    <property type="project" value="UniProtKB-KW"/>
</dbReference>